<feature type="transmembrane region" description="Helical" evidence="1">
    <location>
        <begin position="48"/>
        <end position="71"/>
    </location>
</feature>
<proteinExistence type="predicted"/>
<feature type="transmembrane region" description="Helical" evidence="1">
    <location>
        <begin position="83"/>
        <end position="101"/>
    </location>
</feature>
<feature type="transmembrane region" description="Helical" evidence="1">
    <location>
        <begin position="113"/>
        <end position="133"/>
    </location>
</feature>
<dbReference type="KEGG" id="ddr:Deide_20960"/>
<protein>
    <recommendedName>
        <fullName evidence="2">DUF2157 domain-containing protein</fullName>
    </recommendedName>
</protein>
<evidence type="ECO:0000259" key="2">
    <source>
        <dbReference type="Pfam" id="PF09925"/>
    </source>
</evidence>
<evidence type="ECO:0000313" key="3">
    <source>
        <dbReference type="EMBL" id="ACO47121.1"/>
    </source>
</evidence>
<dbReference type="Pfam" id="PF09925">
    <property type="entry name" value="DUF2157"/>
    <property type="match status" value="1"/>
</dbReference>
<gene>
    <name evidence="3" type="ordered locus">Deide_20960</name>
</gene>
<dbReference type="STRING" id="546414.Deide_20960"/>
<accession>C1CYU1</accession>
<reference evidence="3 4" key="1">
    <citation type="journal article" date="2009" name="PLoS Genet.">
        <title>Alliance of proteomics and genomics to unravel the specificities of Sahara bacterium Deinococcus deserti.</title>
        <authorList>
            <person name="de Groot A."/>
            <person name="Dulermo R."/>
            <person name="Ortet P."/>
            <person name="Blanchard L."/>
            <person name="Guerin P."/>
            <person name="Fernandez B."/>
            <person name="Vacherie B."/>
            <person name="Dossat C."/>
            <person name="Jolivet E."/>
            <person name="Siguier P."/>
            <person name="Chandler M."/>
            <person name="Barakat M."/>
            <person name="Dedieu A."/>
            <person name="Barbe V."/>
            <person name="Heulin T."/>
            <person name="Sommer S."/>
            <person name="Achouak W."/>
            <person name="Armengaud J."/>
        </authorList>
    </citation>
    <scope>NUCLEOTIDE SEQUENCE [LARGE SCALE GENOMIC DNA]</scope>
    <source>
        <strain evidence="4">DSM 17065 / CIP 109153 / LMG 22923 / VCD115</strain>
    </source>
</reference>
<name>C1CYU1_DEIDV</name>
<feature type="transmembrane region" description="Helical" evidence="1">
    <location>
        <begin position="276"/>
        <end position="294"/>
    </location>
</feature>
<evidence type="ECO:0000313" key="4">
    <source>
        <dbReference type="Proteomes" id="UP000002208"/>
    </source>
</evidence>
<keyword evidence="1" id="KW-1133">Transmembrane helix</keyword>
<feature type="transmembrane region" description="Helical" evidence="1">
    <location>
        <begin position="167"/>
        <end position="184"/>
    </location>
</feature>
<sequence>MTPPDAWRRALPEALQRWQTQGLLSMEQVQAILAAEGLSPHGARPAPAPWAVIVSATGALVLGLGVLALVGTNWQDLPGWGKLLCVLLPMLGAYAGGYRLRDDPHREAHHLPALGAALYLLGGVLFGALLALLAQAEQAPVDTSALLALWGLGLLMLGYAVRLPASLHLALPLGVVIPLLGVFGSSPLSRLSTLEAACMTIAGVGAAMLVTAQLHGPPGSHHILSHPWAFWGPPLMLGGIYALHHTTAQNFSPALGLCLLLALGTVWLGQTWRRAAWINWGLLTTGLVILTVYFELLGSLAVTGLALVGAGVLLLGLGWSLERARRHLNPDMEKRP</sequence>
<dbReference type="Proteomes" id="UP000002208">
    <property type="component" value="Chromosome"/>
</dbReference>
<evidence type="ECO:0000256" key="1">
    <source>
        <dbReference type="SAM" id="Phobius"/>
    </source>
</evidence>
<dbReference type="AlphaFoldDB" id="C1CYU1"/>
<keyword evidence="4" id="KW-1185">Reference proteome</keyword>
<dbReference type="PaxDb" id="546414-Deide_20960"/>
<feature type="domain" description="DUF2157" evidence="2">
    <location>
        <begin position="16"/>
        <end position="164"/>
    </location>
</feature>
<keyword evidence="1" id="KW-0812">Transmembrane</keyword>
<dbReference type="EMBL" id="CP001114">
    <property type="protein sequence ID" value="ACO47121.1"/>
    <property type="molecule type" value="Genomic_DNA"/>
</dbReference>
<dbReference type="TCDB" id="9.B.8.5.1">
    <property type="family name" value="the duf2157 (duf2157) family"/>
</dbReference>
<dbReference type="RefSeq" id="WP_012694242.1">
    <property type="nucleotide sequence ID" value="NC_012526.1"/>
</dbReference>
<keyword evidence="1" id="KW-0472">Membrane</keyword>
<dbReference type="InterPro" id="IPR018677">
    <property type="entry name" value="DUF2157"/>
</dbReference>
<dbReference type="OrthoDB" id="72456at2"/>
<feature type="transmembrane region" description="Helical" evidence="1">
    <location>
        <begin position="145"/>
        <end position="161"/>
    </location>
</feature>
<dbReference type="eggNOG" id="COG4872">
    <property type="taxonomic scope" value="Bacteria"/>
</dbReference>
<feature type="transmembrane region" description="Helical" evidence="1">
    <location>
        <begin position="251"/>
        <end position="269"/>
    </location>
</feature>
<feature type="transmembrane region" description="Helical" evidence="1">
    <location>
        <begin position="196"/>
        <end position="215"/>
    </location>
</feature>
<dbReference type="HOGENOM" id="CLU_692251_0_0_0"/>
<organism evidence="3 4">
    <name type="scientific">Deinococcus deserti (strain DSM 17065 / CIP 109153 / LMG 22923 / VCD115)</name>
    <dbReference type="NCBI Taxonomy" id="546414"/>
    <lineage>
        <taxon>Bacteria</taxon>
        <taxon>Thermotogati</taxon>
        <taxon>Deinococcota</taxon>
        <taxon>Deinococci</taxon>
        <taxon>Deinococcales</taxon>
        <taxon>Deinococcaceae</taxon>
        <taxon>Deinococcus</taxon>
    </lineage>
</organism>
<feature type="transmembrane region" description="Helical" evidence="1">
    <location>
        <begin position="300"/>
        <end position="321"/>
    </location>
</feature>